<dbReference type="SUPFAM" id="SSF53822">
    <property type="entry name" value="Periplasmic binding protein-like I"/>
    <property type="match status" value="1"/>
</dbReference>
<dbReference type="CDD" id="cd01392">
    <property type="entry name" value="HTH_LacI"/>
    <property type="match status" value="1"/>
</dbReference>
<dbReference type="InterPro" id="IPR010982">
    <property type="entry name" value="Lambda_DNA-bd_dom_sf"/>
</dbReference>
<evidence type="ECO:0000256" key="3">
    <source>
        <dbReference type="ARBA" id="ARBA00023163"/>
    </source>
</evidence>
<name>A0ABW2V5D7_9BACL</name>
<sequence>MAATIKDIALRAGVSVSTVSRVISNHPRISPQTAKKVRAIMQELNYHPNLTAKSLVSKSTKTLGILLPKQADVLLLNPFFTEAMRGIVSYSTRAGYDLLMIGPPSNGEELEAVIRIVRGKRVDGILILHSRVNDPVIAYLQKDGFPHVLIGRSEEYPSTLTVDTDNVAAAYDATHCLIRQGHRKIGFVSGPPNLVVSRDRLEGYRKAIREAKLPERDEWIVEGDFLQESGFRAMSFLMGLPDRPTALLVTDDIITFGIVRGLTELGYRVPDDLSLFSFNNISLAELANPPISSVDIGIFQLGYTATHLLIADVEGRSVADRRQIIPHRLLIRGSSAPLNPRVKG</sequence>
<dbReference type="PROSITE" id="PS50932">
    <property type="entry name" value="HTH_LACI_2"/>
    <property type="match status" value="1"/>
</dbReference>
<keyword evidence="1" id="KW-0805">Transcription regulation</keyword>
<keyword evidence="3" id="KW-0804">Transcription</keyword>
<dbReference type="RefSeq" id="WP_138788702.1">
    <property type="nucleotide sequence ID" value="NZ_JBHTGQ010000026.1"/>
</dbReference>
<dbReference type="CDD" id="cd06294">
    <property type="entry name" value="PBP1_MalR-like"/>
    <property type="match status" value="1"/>
</dbReference>
<feature type="domain" description="HTH lacI-type" evidence="4">
    <location>
        <begin position="3"/>
        <end position="57"/>
    </location>
</feature>
<dbReference type="InterPro" id="IPR000843">
    <property type="entry name" value="HTH_LacI"/>
</dbReference>
<evidence type="ECO:0000256" key="2">
    <source>
        <dbReference type="ARBA" id="ARBA00023125"/>
    </source>
</evidence>
<dbReference type="PROSITE" id="PS00356">
    <property type="entry name" value="HTH_LACI_1"/>
    <property type="match status" value="1"/>
</dbReference>
<evidence type="ECO:0000259" key="4">
    <source>
        <dbReference type="PROSITE" id="PS50932"/>
    </source>
</evidence>
<dbReference type="PANTHER" id="PTHR30146:SF109">
    <property type="entry name" value="HTH-TYPE TRANSCRIPTIONAL REGULATOR GALS"/>
    <property type="match status" value="1"/>
</dbReference>
<evidence type="ECO:0000256" key="1">
    <source>
        <dbReference type="ARBA" id="ARBA00023015"/>
    </source>
</evidence>
<evidence type="ECO:0000313" key="5">
    <source>
        <dbReference type="EMBL" id="MFC7750645.1"/>
    </source>
</evidence>
<comment type="caution">
    <text evidence="5">The sequence shown here is derived from an EMBL/GenBank/DDBJ whole genome shotgun (WGS) entry which is preliminary data.</text>
</comment>
<dbReference type="GO" id="GO:0003677">
    <property type="term" value="F:DNA binding"/>
    <property type="evidence" value="ECO:0007669"/>
    <property type="project" value="UniProtKB-KW"/>
</dbReference>
<dbReference type="PRINTS" id="PR00036">
    <property type="entry name" value="HTHLACI"/>
</dbReference>
<dbReference type="InterPro" id="IPR046335">
    <property type="entry name" value="LacI/GalR-like_sensor"/>
</dbReference>
<dbReference type="InterPro" id="IPR028082">
    <property type="entry name" value="Peripla_BP_I"/>
</dbReference>
<dbReference type="SMART" id="SM00354">
    <property type="entry name" value="HTH_LACI"/>
    <property type="match status" value="1"/>
</dbReference>
<dbReference type="EMBL" id="JBHTGQ010000026">
    <property type="protein sequence ID" value="MFC7750645.1"/>
    <property type="molecule type" value="Genomic_DNA"/>
</dbReference>
<gene>
    <name evidence="5" type="ORF">ACFQWB_12015</name>
</gene>
<proteinExistence type="predicted"/>
<dbReference type="PANTHER" id="PTHR30146">
    <property type="entry name" value="LACI-RELATED TRANSCRIPTIONAL REPRESSOR"/>
    <property type="match status" value="1"/>
</dbReference>
<dbReference type="SUPFAM" id="SSF47413">
    <property type="entry name" value="lambda repressor-like DNA-binding domains"/>
    <property type="match status" value="1"/>
</dbReference>
<dbReference type="Proteomes" id="UP001596528">
    <property type="component" value="Unassembled WGS sequence"/>
</dbReference>
<evidence type="ECO:0000313" key="6">
    <source>
        <dbReference type="Proteomes" id="UP001596528"/>
    </source>
</evidence>
<dbReference type="Gene3D" id="3.40.50.2300">
    <property type="match status" value="2"/>
</dbReference>
<accession>A0ABW2V5D7</accession>
<keyword evidence="2 5" id="KW-0238">DNA-binding</keyword>
<protein>
    <submittedName>
        <fullName evidence="5">LacI family DNA-binding transcriptional regulator</fullName>
    </submittedName>
</protein>
<dbReference type="Pfam" id="PF13377">
    <property type="entry name" value="Peripla_BP_3"/>
    <property type="match status" value="1"/>
</dbReference>
<keyword evidence="6" id="KW-1185">Reference proteome</keyword>
<reference evidence="6" key="1">
    <citation type="journal article" date="2019" name="Int. J. Syst. Evol. Microbiol.">
        <title>The Global Catalogue of Microorganisms (GCM) 10K type strain sequencing project: providing services to taxonomists for standard genome sequencing and annotation.</title>
        <authorList>
            <consortium name="The Broad Institute Genomics Platform"/>
            <consortium name="The Broad Institute Genome Sequencing Center for Infectious Disease"/>
            <person name="Wu L."/>
            <person name="Ma J."/>
        </authorList>
    </citation>
    <scope>NUCLEOTIDE SEQUENCE [LARGE SCALE GENOMIC DNA]</scope>
    <source>
        <strain evidence="6">JCM 18657</strain>
    </source>
</reference>
<organism evidence="5 6">
    <name type="scientific">Paenibacillus thermoaerophilus</name>
    <dbReference type="NCBI Taxonomy" id="1215385"/>
    <lineage>
        <taxon>Bacteria</taxon>
        <taxon>Bacillati</taxon>
        <taxon>Bacillota</taxon>
        <taxon>Bacilli</taxon>
        <taxon>Bacillales</taxon>
        <taxon>Paenibacillaceae</taxon>
        <taxon>Paenibacillus</taxon>
    </lineage>
</organism>
<dbReference type="Pfam" id="PF00356">
    <property type="entry name" value="LacI"/>
    <property type="match status" value="1"/>
</dbReference>
<dbReference type="Gene3D" id="1.10.260.40">
    <property type="entry name" value="lambda repressor-like DNA-binding domains"/>
    <property type="match status" value="1"/>
</dbReference>